<name>A0A7E4VMT7_PANRE</name>
<evidence type="ECO:0000313" key="2">
    <source>
        <dbReference type="WBParaSite" id="Pan_g23017.t1"/>
    </source>
</evidence>
<dbReference type="Proteomes" id="UP000492821">
    <property type="component" value="Unassembled WGS sequence"/>
</dbReference>
<protein>
    <submittedName>
        <fullName evidence="2">Uncharacterized protein</fullName>
    </submittedName>
</protein>
<evidence type="ECO:0000313" key="1">
    <source>
        <dbReference type="Proteomes" id="UP000492821"/>
    </source>
</evidence>
<keyword evidence="1" id="KW-1185">Reference proteome</keyword>
<accession>A0A7E4VMT7</accession>
<reference evidence="1" key="1">
    <citation type="journal article" date="2013" name="Genetics">
        <title>The draft genome and transcriptome of Panagrellus redivivus are shaped by the harsh demands of a free-living lifestyle.</title>
        <authorList>
            <person name="Srinivasan J."/>
            <person name="Dillman A.R."/>
            <person name="Macchietto M.G."/>
            <person name="Heikkinen L."/>
            <person name="Lakso M."/>
            <person name="Fracchia K.M."/>
            <person name="Antoshechkin I."/>
            <person name="Mortazavi A."/>
            <person name="Wong G."/>
            <person name="Sternberg P.W."/>
        </authorList>
    </citation>
    <scope>NUCLEOTIDE SEQUENCE [LARGE SCALE GENOMIC DNA]</scope>
    <source>
        <strain evidence="1">MT8872</strain>
    </source>
</reference>
<organism evidence="1 2">
    <name type="scientific">Panagrellus redivivus</name>
    <name type="common">Microworm</name>
    <dbReference type="NCBI Taxonomy" id="6233"/>
    <lineage>
        <taxon>Eukaryota</taxon>
        <taxon>Metazoa</taxon>
        <taxon>Ecdysozoa</taxon>
        <taxon>Nematoda</taxon>
        <taxon>Chromadorea</taxon>
        <taxon>Rhabditida</taxon>
        <taxon>Tylenchina</taxon>
        <taxon>Panagrolaimomorpha</taxon>
        <taxon>Panagrolaimoidea</taxon>
        <taxon>Panagrolaimidae</taxon>
        <taxon>Panagrellus</taxon>
    </lineage>
</organism>
<reference evidence="2" key="2">
    <citation type="submission" date="2020-10" db="UniProtKB">
        <authorList>
            <consortium name="WormBaseParasite"/>
        </authorList>
    </citation>
    <scope>IDENTIFICATION</scope>
</reference>
<dbReference type="AlphaFoldDB" id="A0A7E4VMT7"/>
<sequence>MSTMPYVRPHLIREVMNIIRLRGDGDAMLQLALADNEYLRTLNYIAENHFAIIVNNYRAEVGLDTASVNLRSSNQGLLYLTYRYAKQLRIAENGDLTQLPEGFPTENITDLCIDSPPTKVDIQLLTSMPNLESVKMKGGHPELFHHRKRSSIQLGHMRSLKMESLTMQDINEVLYGKKVPPQPFPHSLSEWRKQISNLPIEDYFFPQAPLFEPLCHVKHLEMQVEITQTQLDSFFKKFPRIFKYFPSAETCELMVMFSRSVDFVPRNSLYQCLLPTKFRGKMTLKIHEIVRIPNVSSFAAIKVKAKSVGFKETPRINQFVKRANFPCAKLIHLLTICL</sequence>
<proteinExistence type="predicted"/>
<dbReference type="WBParaSite" id="Pan_g23017.t1">
    <property type="protein sequence ID" value="Pan_g23017.t1"/>
    <property type="gene ID" value="Pan_g23017"/>
</dbReference>